<evidence type="ECO:0000313" key="5">
    <source>
        <dbReference type="Proteomes" id="UP000271937"/>
    </source>
</evidence>
<keyword evidence="1 2" id="KW-0732">Signal</keyword>
<dbReference type="Pfam" id="PF07675">
    <property type="entry name" value="Cleaved_Adhesin"/>
    <property type="match status" value="2"/>
</dbReference>
<dbReference type="RefSeq" id="WP_125011746.1">
    <property type="nucleotide sequence ID" value="NZ_RQVR01000003.1"/>
</dbReference>
<comment type="caution">
    <text evidence="4">The sequence shown here is derived from an EMBL/GenBank/DDBJ whole genome shotgun (WGS) entry which is preliminary data.</text>
</comment>
<accession>A0A3P3WHS6</accession>
<evidence type="ECO:0000313" key="4">
    <source>
        <dbReference type="EMBL" id="RRJ93429.1"/>
    </source>
</evidence>
<dbReference type="PROSITE" id="PS50853">
    <property type="entry name" value="FN3"/>
    <property type="match status" value="1"/>
</dbReference>
<dbReference type="Gene3D" id="2.60.40.10">
    <property type="entry name" value="Immunoglobulins"/>
    <property type="match status" value="1"/>
</dbReference>
<dbReference type="Gene3D" id="2.60.120.200">
    <property type="match status" value="2"/>
</dbReference>
<dbReference type="OrthoDB" id="1401747at2"/>
<gene>
    <name evidence="4" type="ORF">EG849_03730</name>
</gene>
<feature type="signal peptide" evidence="2">
    <location>
        <begin position="1"/>
        <end position="20"/>
    </location>
</feature>
<dbReference type="InterPro" id="IPR003961">
    <property type="entry name" value="FN3_dom"/>
</dbReference>
<keyword evidence="5" id="KW-1185">Reference proteome</keyword>
<organism evidence="4 5">
    <name type="scientific">Flavobacterium macacae</name>
    <dbReference type="NCBI Taxonomy" id="2488993"/>
    <lineage>
        <taxon>Bacteria</taxon>
        <taxon>Pseudomonadati</taxon>
        <taxon>Bacteroidota</taxon>
        <taxon>Flavobacteriia</taxon>
        <taxon>Flavobacteriales</taxon>
        <taxon>Flavobacteriaceae</taxon>
        <taxon>Flavobacterium</taxon>
    </lineage>
</organism>
<dbReference type="InterPro" id="IPR026444">
    <property type="entry name" value="Secre_tail"/>
</dbReference>
<dbReference type="Pfam" id="PF18962">
    <property type="entry name" value="Por_Secre_tail"/>
    <property type="match status" value="1"/>
</dbReference>
<evidence type="ECO:0000259" key="3">
    <source>
        <dbReference type="PROSITE" id="PS50853"/>
    </source>
</evidence>
<dbReference type="SUPFAM" id="SSF49265">
    <property type="entry name" value="Fibronectin type III"/>
    <property type="match status" value="1"/>
</dbReference>
<reference evidence="4 5" key="1">
    <citation type="submission" date="2018-11" db="EMBL/GenBank/DDBJ databases">
        <title>Flavobacterium sp. nov., YIM 102600 draft genome.</title>
        <authorList>
            <person name="Li G."/>
            <person name="Jiang Y."/>
        </authorList>
    </citation>
    <scope>NUCLEOTIDE SEQUENCE [LARGE SCALE GENOMIC DNA]</scope>
    <source>
        <strain evidence="4 5">YIM 102600</strain>
    </source>
</reference>
<dbReference type="InterPro" id="IPR036116">
    <property type="entry name" value="FN3_sf"/>
</dbReference>
<dbReference type="NCBIfam" id="NF038128">
    <property type="entry name" value="choice_anch_J"/>
    <property type="match status" value="2"/>
</dbReference>
<dbReference type="Pfam" id="PF00041">
    <property type="entry name" value="fn3"/>
    <property type="match status" value="1"/>
</dbReference>
<sequence length="524" mass="55240">MKKTLLSGVFLLSTFISANAQFSQSFEGSTTTPAGWSVIAGGDTGQTWVITDLAASAGISAQNGTNVFSINYGTTAHNDFLVTPQIAVVAGVSDKLTFWGRSRDANFPETISVKASMTTATAAAFTTTLAATIAPAGGTSFYKYTIDLASFAGQSIYVGFHSQTTDQFVFDIDNVVVGTTMSCIEPTSALTFTNVTNTSLNLAWTAATPAPAQGYDIYYSTSGVAPTSATAANLSVAAGVVTTPVTGLTPGSKYYFYVRSKCSATSSSVWGQLGTILTAFTPVAPPYSYGFDNAAGYLPDGWTGTWSTNATAGNPQAGTQMIFSNNSITAATNRWLFSRPFSLEANSVNTITFYVRNFGAAPIPPQSFKLTTANTNIIADHTNVVYTSSTLANNTWTQITASFTPTTTGIYYFGFHHFSPVQATTVSFALDTFAISSVLSTKEFSTNSLNVYPNPSNGLVNISTDSNYSLISANISDLNGRTVKTLKLNGESTSQINISDLAAGVYMMNIASDQGSVTKKIVKN</sequence>
<protein>
    <submittedName>
        <fullName evidence="4">T9SS C-terminal target domain-containing protein</fullName>
    </submittedName>
</protein>
<dbReference type="EMBL" id="RQVR01000003">
    <property type="protein sequence ID" value="RRJ93429.1"/>
    <property type="molecule type" value="Genomic_DNA"/>
</dbReference>
<dbReference type="NCBIfam" id="TIGR04183">
    <property type="entry name" value="Por_Secre_tail"/>
    <property type="match status" value="1"/>
</dbReference>
<evidence type="ECO:0000256" key="1">
    <source>
        <dbReference type="ARBA" id="ARBA00022729"/>
    </source>
</evidence>
<dbReference type="Proteomes" id="UP000271937">
    <property type="component" value="Unassembled WGS sequence"/>
</dbReference>
<dbReference type="InterPro" id="IPR011628">
    <property type="entry name" value="Cleaved_adhesin"/>
</dbReference>
<proteinExistence type="predicted"/>
<feature type="chain" id="PRO_5018132035" evidence="2">
    <location>
        <begin position="21"/>
        <end position="524"/>
    </location>
</feature>
<dbReference type="SMART" id="SM00060">
    <property type="entry name" value="FN3"/>
    <property type="match status" value="1"/>
</dbReference>
<feature type="domain" description="Fibronectin type-III" evidence="3">
    <location>
        <begin position="186"/>
        <end position="281"/>
    </location>
</feature>
<dbReference type="InterPro" id="IPR013783">
    <property type="entry name" value="Ig-like_fold"/>
</dbReference>
<evidence type="ECO:0000256" key="2">
    <source>
        <dbReference type="SAM" id="SignalP"/>
    </source>
</evidence>
<dbReference type="AlphaFoldDB" id="A0A3P3WHS6"/>
<name>A0A3P3WHS6_9FLAO</name>